<dbReference type="SUPFAM" id="SSF109998">
    <property type="entry name" value="Triger factor/SurA peptide-binding domain-like"/>
    <property type="match status" value="1"/>
</dbReference>
<accession>A0A1M6SUE8</accession>
<evidence type="ECO:0000313" key="8">
    <source>
        <dbReference type="Proteomes" id="UP000189810"/>
    </source>
</evidence>
<keyword evidence="4" id="KW-0697">Rotamase</keyword>
<dbReference type="RefSeq" id="WP_079654276.1">
    <property type="nucleotide sequence ID" value="NZ_LT670846.1"/>
</dbReference>
<comment type="catalytic activity">
    <reaction evidence="1">
        <text>[protein]-peptidylproline (omega=180) = [protein]-peptidylproline (omega=0)</text>
        <dbReference type="Rhea" id="RHEA:16237"/>
        <dbReference type="Rhea" id="RHEA-COMP:10747"/>
        <dbReference type="Rhea" id="RHEA-COMP:10748"/>
        <dbReference type="ChEBI" id="CHEBI:83833"/>
        <dbReference type="ChEBI" id="CHEBI:83834"/>
        <dbReference type="EC" id="5.2.1.8"/>
    </reaction>
</comment>
<dbReference type="InterPro" id="IPR050245">
    <property type="entry name" value="PrsA_foldase"/>
</dbReference>
<dbReference type="EMBL" id="LT670846">
    <property type="protein sequence ID" value="SHK48309.1"/>
    <property type="molecule type" value="Genomic_DNA"/>
</dbReference>
<dbReference type="Proteomes" id="UP000189810">
    <property type="component" value="Chromosome I"/>
</dbReference>
<dbReference type="Gene3D" id="1.10.4030.10">
    <property type="entry name" value="Porin chaperone SurA, peptide-binding domain"/>
    <property type="match status" value="1"/>
</dbReference>
<dbReference type="AlphaFoldDB" id="A0A1M6SUE8"/>
<evidence type="ECO:0000259" key="6">
    <source>
        <dbReference type="Pfam" id="PF13145"/>
    </source>
</evidence>
<dbReference type="OrthoDB" id="13080at2"/>
<keyword evidence="5" id="KW-0413">Isomerase</keyword>
<evidence type="ECO:0000256" key="1">
    <source>
        <dbReference type="ARBA" id="ARBA00000971"/>
    </source>
</evidence>
<gene>
    <name evidence="7" type="ORF">SAMN05444391_1170</name>
</gene>
<feature type="domain" description="PpiC" evidence="6">
    <location>
        <begin position="126"/>
        <end position="239"/>
    </location>
</feature>
<organism evidence="7 8">
    <name type="scientific">Thermocrinis minervae</name>
    <dbReference type="NCBI Taxonomy" id="381751"/>
    <lineage>
        <taxon>Bacteria</taxon>
        <taxon>Pseudomonadati</taxon>
        <taxon>Aquificota</taxon>
        <taxon>Aquificia</taxon>
        <taxon>Aquificales</taxon>
        <taxon>Aquificaceae</taxon>
        <taxon>Thermocrinis</taxon>
    </lineage>
</organism>
<dbReference type="GO" id="GO:0003755">
    <property type="term" value="F:peptidyl-prolyl cis-trans isomerase activity"/>
    <property type="evidence" value="ECO:0007669"/>
    <property type="project" value="UniProtKB-KW"/>
</dbReference>
<dbReference type="Pfam" id="PF13624">
    <property type="entry name" value="SurA_N_3"/>
    <property type="match status" value="1"/>
</dbReference>
<dbReference type="PANTHER" id="PTHR47245">
    <property type="entry name" value="PEPTIDYLPROLYL ISOMERASE"/>
    <property type="match status" value="1"/>
</dbReference>
<evidence type="ECO:0000256" key="2">
    <source>
        <dbReference type="ARBA" id="ARBA00013194"/>
    </source>
</evidence>
<keyword evidence="3" id="KW-0732">Signal</keyword>
<evidence type="ECO:0000313" key="7">
    <source>
        <dbReference type="EMBL" id="SHK48309.1"/>
    </source>
</evidence>
<dbReference type="EC" id="5.2.1.8" evidence="2"/>
<dbReference type="Gene3D" id="3.10.50.40">
    <property type="match status" value="1"/>
</dbReference>
<evidence type="ECO:0000256" key="3">
    <source>
        <dbReference type="ARBA" id="ARBA00022729"/>
    </source>
</evidence>
<dbReference type="InterPro" id="IPR027304">
    <property type="entry name" value="Trigger_fact/SurA_dom_sf"/>
</dbReference>
<keyword evidence="8" id="KW-1185">Reference proteome</keyword>
<reference evidence="7 8" key="1">
    <citation type="submission" date="2016-11" db="EMBL/GenBank/DDBJ databases">
        <authorList>
            <person name="Jaros S."/>
            <person name="Januszkiewicz K."/>
            <person name="Wedrychowicz H."/>
        </authorList>
    </citation>
    <scope>NUCLEOTIDE SEQUENCE [LARGE SCALE GENOMIC DNA]</scope>
    <source>
        <strain evidence="7 8">DSM 19557</strain>
    </source>
</reference>
<dbReference type="InterPro" id="IPR046357">
    <property type="entry name" value="PPIase_dom_sf"/>
</dbReference>
<dbReference type="InterPro" id="IPR000297">
    <property type="entry name" value="PPIase_PpiC"/>
</dbReference>
<protein>
    <recommendedName>
        <fullName evidence="2">peptidylprolyl isomerase</fullName>
        <ecNumber evidence="2">5.2.1.8</ecNumber>
    </recommendedName>
</protein>
<sequence length="274" mass="31922">MLWFFLQLLMFVSLVHASIVAKVGNQVITSEELSEAFRAYWREILHLPIARATKQDMKDFLMEYIRAKIVQREAQNMGISVSNSELEEYIRKNIGSERLSPVVKNLVKVEILVNKIVDRISKNLNVTENQIVAYYYLNLRDFKLPAQVLLKRYTTQDLDTANELYYRLSHSMEANLPGVKEGPPMWYSIQALPEIVKRQLYPYQKGSVSKPIDVEGSYLILKIVDVRGAGILPLEAAKPIVRERLLKERRQEVFRQWFSEVLKKYPLEFYSGSF</sequence>
<proteinExistence type="predicted"/>
<evidence type="ECO:0000256" key="5">
    <source>
        <dbReference type="ARBA" id="ARBA00023235"/>
    </source>
</evidence>
<dbReference type="SUPFAM" id="SSF54534">
    <property type="entry name" value="FKBP-like"/>
    <property type="match status" value="1"/>
</dbReference>
<name>A0A1M6SUE8_9AQUI</name>
<dbReference type="Pfam" id="PF13145">
    <property type="entry name" value="Rotamase_2"/>
    <property type="match status" value="1"/>
</dbReference>
<dbReference type="STRING" id="381751.SAMN05444391_1170"/>
<dbReference type="PANTHER" id="PTHR47245:SF1">
    <property type="entry name" value="FOLDASE PROTEIN PRSA"/>
    <property type="match status" value="1"/>
</dbReference>
<evidence type="ECO:0000256" key="4">
    <source>
        <dbReference type="ARBA" id="ARBA00023110"/>
    </source>
</evidence>